<protein>
    <submittedName>
        <fullName evidence="2">Conotoxin</fullName>
    </submittedName>
</protein>
<proteinExistence type="evidence at transcript level"/>
<dbReference type="AlphaFoldDB" id="A0A291C233"/>
<organism evidence="2">
    <name type="scientific">Conus andremenezi</name>
    <dbReference type="NCBI Taxonomy" id="1077466"/>
    <lineage>
        <taxon>Eukaryota</taxon>
        <taxon>Metazoa</taxon>
        <taxon>Spiralia</taxon>
        <taxon>Lophotrochozoa</taxon>
        <taxon>Mollusca</taxon>
        <taxon>Gastropoda</taxon>
        <taxon>Caenogastropoda</taxon>
        <taxon>Neogastropoda</taxon>
        <taxon>Conoidea</taxon>
        <taxon>Conidae</taxon>
        <taxon>Conus</taxon>
        <taxon>Turriconus</taxon>
    </lineage>
</organism>
<feature type="chain" id="PRO_5013058684" evidence="1">
    <location>
        <begin position="26"/>
        <end position="76"/>
    </location>
</feature>
<evidence type="ECO:0000313" key="2">
    <source>
        <dbReference type="EMBL" id="ATF27508.1"/>
    </source>
</evidence>
<name>A0A291C233_9COND</name>
<reference evidence="2" key="2">
    <citation type="submission" date="2017-07" db="EMBL/GenBank/DDBJ databases">
        <authorList>
            <person name="Sun Z.S."/>
            <person name="Albrecht U."/>
            <person name="Echele G."/>
            <person name="Lee C.C."/>
        </authorList>
    </citation>
    <scope>NUCLEOTIDE SEQUENCE</scope>
    <source>
        <strain evidence="2">PutativeMGGRF_Amz1</strain>
    </source>
</reference>
<evidence type="ECO:0000256" key="1">
    <source>
        <dbReference type="SAM" id="SignalP"/>
    </source>
</evidence>
<sequence>MGGRFVLTALIAMTLLSLVLTSVHGHLNPWLLKQWIGRFKSSLGMLRMGRSYTFGDSDVRRAVSTGHKGTGGNGWQ</sequence>
<keyword evidence="1" id="KW-0732">Signal</keyword>
<dbReference type="EMBL" id="MF576674">
    <property type="protein sequence ID" value="ATF27508.1"/>
    <property type="molecule type" value="mRNA"/>
</dbReference>
<accession>A0A291C233</accession>
<feature type="signal peptide" evidence="1">
    <location>
        <begin position="1"/>
        <end position="25"/>
    </location>
</feature>
<reference evidence="2" key="1">
    <citation type="journal article" date="2017" name="Genome Biol. Evol.">
        <title>Divergence of the Venom Exogene Repertoire in Two Sister Species of Turriconus.</title>
        <authorList>
            <person name="Li Q."/>
            <person name="Barghi N."/>
            <person name="Lu A."/>
            <person name="Fedosov A.E."/>
            <person name="Bandyopadhyay P.K."/>
            <person name="Lluisma A.O."/>
            <person name="Concepcion G.P."/>
            <person name="Yandell M."/>
            <person name="Olivera B.M."/>
            <person name="Safavi-Hemami H."/>
        </authorList>
    </citation>
    <scope>NUCLEOTIDE SEQUENCE</scope>
    <source>
        <strain evidence="2">PutativeMGGRF_Amz1</strain>
    </source>
</reference>